<accession>A1WHH6</accession>
<dbReference type="InterPro" id="IPR016039">
    <property type="entry name" value="Thiolase-like"/>
</dbReference>
<feature type="domain" description="Beta-ketoacyl synthase-like N-terminal" evidence="2">
    <location>
        <begin position="32"/>
        <end position="178"/>
    </location>
</feature>
<dbReference type="STRING" id="391735.Veis_1316"/>
<name>A1WHH6_VEREI</name>
<dbReference type="EMBL" id="CP000542">
    <property type="protein sequence ID" value="ABM57083.1"/>
    <property type="molecule type" value="Genomic_DNA"/>
</dbReference>
<dbReference type="InterPro" id="IPR014030">
    <property type="entry name" value="Ketoacyl_synth_N"/>
</dbReference>
<reference evidence="4" key="1">
    <citation type="submission" date="2006-12" db="EMBL/GenBank/DDBJ databases">
        <title>Complete sequence of chromosome 1 of Verminephrobacter eiseniae EF01-2.</title>
        <authorList>
            <person name="Copeland A."/>
            <person name="Lucas S."/>
            <person name="Lapidus A."/>
            <person name="Barry K."/>
            <person name="Detter J.C."/>
            <person name="Glavina del Rio T."/>
            <person name="Dalin E."/>
            <person name="Tice H."/>
            <person name="Pitluck S."/>
            <person name="Chertkov O."/>
            <person name="Brettin T."/>
            <person name="Bruce D."/>
            <person name="Han C."/>
            <person name="Tapia R."/>
            <person name="Gilna P."/>
            <person name="Schmutz J."/>
            <person name="Larimer F."/>
            <person name="Land M."/>
            <person name="Hauser L."/>
            <person name="Kyrpides N."/>
            <person name="Kim E."/>
            <person name="Stahl D."/>
            <person name="Richardson P."/>
        </authorList>
    </citation>
    <scope>NUCLEOTIDE SEQUENCE [LARGE SCALE GENOMIC DNA]</scope>
    <source>
        <strain evidence="4">EF01-2</strain>
    </source>
</reference>
<dbReference type="GO" id="GO:0016746">
    <property type="term" value="F:acyltransferase activity"/>
    <property type="evidence" value="ECO:0007669"/>
    <property type="project" value="InterPro"/>
</dbReference>
<proteinExistence type="predicted"/>
<organism evidence="3 4">
    <name type="scientific">Verminephrobacter eiseniae (strain EF01-2)</name>
    <dbReference type="NCBI Taxonomy" id="391735"/>
    <lineage>
        <taxon>Bacteria</taxon>
        <taxon>Pseudomonadati</taxon>
        <taxon>Pseudomonadota</taxon>
        <taxon>Betaproteobacteria</taxon>
        <taxon>Burkholderiales</taxon>
        <taxon>Comamonadaceae</taxon>
        <taxon>Verminephrobacter</taxon>
    </lineage>
</organism>
<protein>
    <recommendedName>
        <fullName evidence="2">Beta-ketoacyl synthase-like N-terminal domain-containing protein</fullName>
    </recommendedName>
</protein>
<gene>
    <name evidence="3" type="ordered locus">Veis_1316</name>
</gene>
<dbReference type="SUPFAM" id="SSF53901">
    <property type="entry name" value="Thiolase-like"/>
    <property type="match status" value="1"/>
</dbReference>
<dbReference type="Pfam" id="PF13723">
    <property type="entry name" value="Ketoacyl-synt_2"/>
    <property type="match status" value="1"/>
</dbReference>
<evidence type="ECO:0000313" key="3">
    <source>
        <dbReference type="EMBL" id="ABM57083.1"/>
    </source>
</evidence>
<dbReference type="KEGG" id="vei:Veis_1316"/>
<dbReference type="AlphaFoldDB" id="A1WHH6"/>
<evidence type="ECO:0000259" key="2">
    <source>
        <dbReference type="Pfam" id="PF13723"/>
    </source>
</evidence>
<evidence type="ECO:0000313" key="4">
    <source>
        <dbReference type="Proteomes" id="UP000000374"/>
    </source>
</evidence>
<dbReference type="eggNOG" id="ENOG5032YZ0">
    <property type="taxonomic scope" value="Bacteria"/>
</dbReference>
<dbReference type="HOGENOM" id="CLU_983334_0_0_4"/>
<feature type="region of interest" description="Disordered" evidence="1">
    <location>
        <begin position="178"/>
        <end position="208"/>
    </location>
</feature>
<sequence length="283" mass="30405">MKPSAHGSAAPFEFIILEWSAYADGLIDRAAWLRWAEGFAPLPRPTVATVPALAEMPAMMRRRVDRLGRLACQVAYWCQPAAQAPMVFASRYGDAERSLSLLGDLVRGQPLSPTGFGLSVHNAISALYSIARGHTSNTVVVAAGRASAAAALTEAAALLADGAIEVLVVCYDAPLPGQAGHHGRRSRKGLDHGRAGGRPTAGDSECSRQAHRHGVDCLYVRKILAGLSEQHRHELRPEWRPAAHPPFLQQMGAGSARSHPHRAVQALIDGRPRRALPQRMAPD</sequence>
<evidence type="ECO:0000256" key="1">
    <source>
        <dbReference type="SAM" id="MobiDB-lite"/>
    </source>
</evidence>
<keyword evidence="4" id="KW-1185">Reference proteome</keyword>
<dbReference type="Proteomes" id="UP000000374">
    <property type="component" value="Chromosome"/>
</dbReference>